<dbReference type="GO" id="GO:0071933">
    <property type="term" value="F:Arp2/3 complex binding"/>
    <property type="evidence" value="ECO:0007669"/>
    <property type="project" value="TreeGrafter"/>
</dbReference>
<gene>
    <name evidence="4" type="ORF">IEQ34_006602</name>
</gene>
<proteinExistence type="inferred from homology"/>
<organism evidence="4 5">
    <name type="scientific">Dendrobium chrysotoxum</name>
    <name type="common">Orchid</name>
    <dbReference type="NCBI Taxonomy" id="161865"/>
    <lineage>
        <taxon>Eukaryota</taxon>
        <taxon>Viridiplantae</taxon>
        <taxon>Streptophyta</taxon>
        <taxon>Embryophyta</taxon>
        <taxon>Tracheophyta</taxon>
        <taxon>Spermatophyta</taxon>
        <taxon>Magnoliopsida</taxon>
        <taxon>Liliopsida</taxon>
        <taxon>Asparagales</taxon>
        <taxon>Orchidaceae</taxon>
        <taxon>Epidendroideae</taxon>
        <taxon>Malaxideae</taxon>
        <taxon>Dendrobiinae</taxon>
        <taxon>Dendrobium</taxon>
    </lineage>
</organism>
<feature type="compositionally biased region" description="Low complexity" evidence="3">
    <location>
        <begin position="1201"/>
        <end position="1213"/>
    </location>
</feature>
<evidence type="ECO:0000313" key="5">
    <source>
        <dbReference type="Proteomes" id="UP000775213"/>
    </source>
</evidence>
<feature type="compositionally biased region" description="Basic and acidic residues" evidence="3">
    <location>
        <begin position="1189"/>
        <end position="1200"/>
    </location>
</feature>
<sequence length="1362" mass="148326">MPLVRFELKNEYGLGDPRLYQGAPKEEEDPRSILGGVTVSGLVGILRQLGDLAELAAVVFHDVHQLVMTTAARGHKVLNRIQKIEATLPQVEKAVHEQNSHIHLAYIAGYGWHANIQTGQSHIFYNDLPEFMSDSYEECRDPPRLHLLDKFDSAGAGACLKRYSDPSYFRMFMASSDSVMVEKANIGMKVQRKKKPRSKGRNALAHHSINVTLHGRSNMQFASLVTDELSFSVDDASASDTLSISGFTTEHTRFSSDKRSGCLEVQTTPGSMSKELYDGMPATEVETTQKVDCIFNDDNKVTTSDYVIQDSLHQKKDPSSSSICCDEKPEMVKSVSQMLSHDIPEDGLSPKAAGHSSLLSNGNHLIDGHGTRGEQISRSLTWDESSNDSLGACVKTVSMLPSFVSKENATGNLEIPDKIVYSTCSAALDEEAEIIDSASSKFPDGFIPSRHLDSDLLFVTLEMSNRQSEMNYTEMHNQENVLPDTIKAAVPSTAGGRIGVLTSKLDKYMDAPNALDSEAETNFEFSGQEMILSPHLNYNGMECEINKSLAVTIPWLDDVDSEIVHEPCSSLKKNFSQVIFDHLYSSGYAESTSRLLYAVENAFSESLPYDGTMINSERINSAPWLGVIIPLTEAVVIDRTPPEGSLTQDSLDDNYAKTVSENGILCERRTKQEMESKSDSNSSGKKSKLSSEKVIAASKLDCPDYETHVASCSSAPCPGFFIPSTQAVVIDGVPPPESLSQVYFGGTSAKTASEKQIFCECQTKQETESTDDSKCQGNEYQSNIIKVIAAAKLDDSDCNTRAMVSDGIPLEESLSQDSFVDISAKIATENEVLCEHQTKQGTESMTKSNCQGTEYQIITEKVITASKFDVPSSETHVASRGASDAYASPSPILCDPIISSSVESNSSSTLSSDVTLSGSPINIVSPRNDFEDPRGNMSAQLTNKSVILPSDVTAATTGVSQGFPVDSLRKSSINIWTNGGLLGLEPSKPPDISVPNAYGSDDIYDDRLAANSQARVLGSGNESRKLFFEADKLNRISFPEQDNAMGKISDKQSESMFSKQCPKGSIQTSSFCEIGKAQNAYLSGATSEIDSVQGKEGSAVSSEGYIYYKNKPESTVSRRNNIGMSVGFSSLAHRFLVSSLQRKSSMTGIAPLSELMKNDVHKLLGTKIHSKDKEGPKQTISSAPLRKLGNKEDLAHESSEKLVSSSLDSSGYQSPPLEHMKVSFNPMIDSDVSKLNLQFCSSQQQGNMGNMMFPSFQLLPASFQPLLDGVLESDDDTFCRSCPYSSDDLLTLHSESDAEIWGEDEIDISYRIEATDSISSSIELNACNACTVSQVSDDENLERGSDELSFNSGDIIDLPNIQ</sequence>
<comment type="caution">
    <text evidence="4">The sequence shown here is derived from an EMBL/GenBank/DDBJ whole genome shotgun (WGS) entry which is preliminary data.</text>
</comment>
<dbReference type="InterPro" id="IPR028288">
    <property type="entry name" value="SCAR/WAVE_fam"/>
</dbReference>
<keyword evidence="2" id="KW-0963">Cytoplasm</keyword>
<evidence type="ECO:0000256" key="3">
    <source>
        <dbReference type="SAM" id="MobiDB-lite"/>
    </source>
</evidence>
<feature type="region of interest" description="Disordered" evidence="3">
    <location>
        <begin position="667"/>
        <end position="690"/>
    </location>
</feature>
<feature type="region of interest" description="Disordered" evidence="3">
    <location>
        <begin position="1167"/>
        <end position="1213"/>
    </location>
</feature>
<evidence type="ECO:0000313" key="4">
    <source>
        <dbReference type="EMBL" id="KAH0463816.1"/>
    </source>
</evidence>
<keyword evidence="2" id="KW-0009">Actin-binding</keyword>
<dbReference type="GO" id="GO:0030036">
    <property type="term" value="P:actin cytoskeleton organization"/>
    <property type="evidence" value="ECO:0007669"/>
    <property type="project" value="UniProtKB-UniRule"/>
</dbReference>
<dbReference type="GO" id="GO:0003779">
    <property type="term" value="F:actin binding"/>
    <property type="evidence" value="ECO:0007669"/>
    <property type="project" value="UniProtKB-UniRule"/>
</dbReference>
<keyword evidence="5" id="KW-1185">Reference proteome</keyword>
<comment type="subcellular location">
    <subcellularLocation>
        <location evidence="2">Cytoplasm</location>
        <location evidence="2">Cytoskeleton</location>
    </subcellularLocation>
</comment>
<keyword evidence="2" id="KW-0206">Cytoskeleton</keyword>
<dbReference type="GO" id="GO:2000601">
    <property type="term" value="P:positive regulation of Arp2/3 complex-mediated actin nucleation"/>
    <property type="evidence" value="ECO:0007669"/>
    <property type="project" value="TreeGrafter"/>
</dbReference>
<dbReference type="PANTHER" id="PTHR12902:SF33">
    <property type="entry name" value="PROTEIN SCAR3"/>
    <property type="match status" value="1"/>
</dbReference>
<comment type="function">
    <text evidence="2">Involved in regulation of actin and microtubule organization. Part of a WAVE complex that activates the Arp2/3 complex.</text>
</comment>
<dbReference type="EMBL" id="JAGFBR010000007">
    <property type="protein sequence ID" value="KAH0463816.1"/>
    <property type="molecule type" value="Genomic_DNA"/>
</dbReference>
<name>A0AAV7H407_DENCH</name>
<protein>
    <recommendedName>
        <fullName evidence="2">Protein SCAR</fullName>
    </recommendedName>
    <alternativeName>
        <fullName evidence="2">Protein WAVE</fullName>
    </alternativeName>
</protein>
<dbReference type="GO" id="GO:0034237">
    <property type="term" value="F:protein kinase A regulatory subunit binding"/>
    <property type="evidence" value="ECO:0007669"/>
    <property type="project" value="TreeGrafter"/>
</dbReference>
<feature type="compositionally biased region" description="Basic and acidic residues" evidence="3">
    <location>
        <begin position="667"/>
        <end position="678"/>
    </location>
</feature>
<accession>A0AAV7H407</accession>
<reference evidence="4 5" key="1">
    <citation type="journal article" date="2021" name="Hortic Res">
        <title>Chromosome-scale assembly of the Dendrobium chrysotoxum genome enhances the understanding of orchid evolution.</title>
        <authorList>
            <person name="Zhang Y."/>
            <person name="Zhang G.Q."/>
            <person name="Zhang D."/>
            <person name="Liu X.D."/>
            <person name="Xu X.Y."/>
            <person name="Sun W.H."/>
            <person name="Yu X."/>
            <person name="Zhu X."/>
            <person name="Wang Z.W."/>
            <person name="Zhao X."/>
            <person name="Zhong W.Y."/>
            <person name="Chen H."/>
            <person name="Yin W.L."/>
            <person name="Huang T."/>
            <person name="Niu S.C."/>
            <person name="Liu Z.J."/>
        </authorList>
    </citation>
    <scope>NUCLEOTIDE SEQUENCE [LARGE SCALE GENOMIC DNA]</scope>
    <source>
        <strain evidence="4">Lindl</strain>
    </source>
</reference>
<comment type="similarity">
    <text evidence="1 2">Belongs to the SCAR/WAVE family.</text>
</comment>
<dbReference type="Gene3D" id="6.10.280.150">
    <property type="match status" value="1"/>
</dbReference>
<evidence type="ECO:0000256" key="2">
    <source>
        <dbReference type="RuleBase" id="RU367034"/>
    </source>
</evidence>
<evidence type="ECO:0000256" key="1">
    <source>
        <dbReference type="ARBA" id="ARBA00006993"/>
    </source>
</evidence>
<dbReference type="Gene3D" id="1.20.5.340">
    <property type="match status" value="1"/>
</dbReference>
<dbReference type="GO" id="GO:0005856">
    <property type="term" value="C:cytoskeleton"/>
    <property type="evidence" value="ECO:0007669"/>
    <property type="project" value="UniProtKB-SubCell"/>
</dbReference>
<dbReference type="Proteomes" id="UP000775213">
    <property type="component" value="Unassembled WGS sequence"/>
</dbReference>
<dbReference type="PANTHER" id="PTHR12902">
    <property type="entry name" value="WASP-1"/>
    <property type="match status" value="1"/>
</dbReference>